<organism evidence="4 5">
    <name type="scientific">Zancudomyces culisetae</name>
    <name type="common">Gut fungus</name>
    <name type="synonym">Smittium culisetae</name>
    <dbReference type="NCBI Taxonomy" id="1213189"/>
    <lineage>
        <taxon>Eukaryota</taxon>
        <taxon>Fungi</taxon>
        <taxon>Fungi incertae sedis</taxon>
        <taxon>Zoopagomycota</taxon>
        <taxon>Kickxellomycotina</taxon>
        <taxon>Harpellomycetes</taxon>
        <taxon>Harpellales</taxon>
        <taxon>Legeriomycetaceae</taxon>
        <taxon>Zancudomyces</taxon>
    </lineage>
</organism>
<evidence type="ECO:0000256" key="1">
    <source>
        <dbReference type="ARBA" id="ARBA00006397"/>
    </source>
</evidence>
<dbReference type="Pfam" id="PF18098">
    <property type="entry name" value="RPN5_C"/>
    <property type="match status" value="1"/>
</dbReference>
<dbReference type="EMBL" id="LSSK01000011">
    <property type="protein sequence ID" value="OMH86181.1"/>
    <property type="molecule type" value="Genomic_DNA"/>
</dbReference>
<dbReference type="GO" id="GO:0005737">
    <property type="term" value="C:cytoplasm"/>
    <property type="evidence" value="ECO:0007669"/>
    <property type="project" value="TreeGrafter"/>
</dbReference>
<dbReference type="PANTHER" id="PTHR10855:SF1">
    <property type="entry name" value="26S PROTEASOME NON-ATPASE REGULATORY SUBUNIT 12"/>
    <property type="match status" value="1"/>
</dbReference>
<feature type="domain" description="PCI" evidence="3">
    <location>
        <begin position="92"/>
        <end position="267"/>
    </location>
</feature>
<dbReference type="FunFam" id="1.10.10.10:FF:000070">
    <property type="entry name" value="26S proteasome non-ATPase regulatory subunit 12"/>
    <property type="match status" value="1"/>
</dbReference>
<name>A0A1R1PZ19_ZANCU</name>
<keyword evidence="5" id="KW-1185">Reference proteome</keyword>
<accession>A0A1R1PZ19</accession>
<comment type="caution">
    <text evidence="4">The sequence shown here is derived from an EMBL/GenBank/DDBJ whole genome shotgun (WGS) entry which is preliminary data.</text>
</comment>
<dbReference type="Pfam" id="PF01399">
    <property type="entry name" value="PCI"/>
    <property type="match status" value="1"/>
</dbReference>
<dbReference type="InterPro" id="IPR036388">
    <property type="entry name" value="WH-like_DNA-bd_sf"/>
</dbReference>
<proteinExistence type="inferred from homology"/>
<dbReference type="GO" id="GO:0005634">
    <property type="term" value="C:nucleus"/>
    <property type="evidence" value="ECO:0007669"/>
    <property type="project" value="UniProtKB-ARBA"/>
</dbReference>
<dbReference type="PANTHER" id="PTHR10855">
    <property type="entry name" value="26S PROTEASOME NON-ATPASE REGULATORY SUBUNIT 12/COP9 SIGNALOSOME COMPLEX SUBUNIT 4"/>
    <property type="match status" value="1"/>
</dbReference>
<dbReference type="InterPro" id="IPR000717">
    <property type="entry name" value="PCI_dom"/>
</dbReference>
<dbReference type="AlphaFoldDB" id="A0A1R1PZ19"/>
<dbReference type="InterPro" id="IPR036390">
    <property type="entry name" value="WH_DNA-bd_sf"/>
</dbReference>
<evidence type="ECO:0000313" key="5">
    <source>
        <dbReference type="Proteomes" id="UP000188320"/>
    </source>
</evidence>
<dbReference type="PROSITE" id="PS50250">
    <property type="entry name" value="PCI"/>
    <property type="match status" value="1"/>
</dbReference>
<dbReference type="SUPFAM" id="SSF46785">
    <property type="entry name" value="Winged helix' DNA-binding domain"/>
    <property type="match status" value="1"/>
</dbReference>
<dbReference type="InterPro" id="IPR040896">
    <property type="entry name" value="RPN5_C"/>
</dbReference>
<dbReference type="GO" id="GO:0008541">
    <property type="term" value="C:proteasome regulatory particle, lid subcomplex"/>
    <property type="evidence" value="ECO:0007669"/>
    <property type="project" value="TreeGrafter"/>
</dbReference>
<protein>
    <submittedName>
        <fullName evidence="4">26S proteasome non-ATPase regulatory subunit 12</fullName>
    </submittedName>
</protein>
<reference evidence="5" key="1">
    <citation type="submission" date="2017-01" db="EMBL/GenBank/DDBJ databases">
        <authorList>
            <person name="Wang Y."/>
            <person name="White M."/>
            <person name="Kvist S."/>
            <person name="Moncalvo J.-M."/>
        </authorList>
    </citation>
    <scope>NUCLEOTIDE SEQUENCE [LARGE SCALE GENOMIC DNA]</scope>
    <source>
        <strain evidence="5">COL-18-3</strain>
    </source>
</reference>
<dbReference type="InterPro" id="IPR040134">
    <property type="entry name" value="PSMD12/CSN4"/>
</dbReference>
<dbReference type="InterPro" id="IPR054559">
    <property type="entry name" value="PSMD12-CSN4-like_N"/>
</dbReference>
<sequence length="306" mass="35518">MLSEIKEGQGKVGEACDIMLEDQIETFGSLNKREKTEFILEQLRLCMAKGDYERAVIVSRKINVSYFKTPNTGDLKLRYYYLMIQYGIHEEQYLEVCKHYYNVFETDEIKLDNKWVVVVQHMVVYAILASYSNEQVDLLNRIKQLSSELEKLPIYSNLLKLFTTQKLISWDKFSTDFLHTLVQSDVFSEQTEGGKIRSTRLHNCVVEHNIRVIASYYSKITLTRLSQLIGLDIDQAEEKVCHLVVTKVIYARIDRPSKIVSFLQPKSVDQELNEWVSDVNSLLMLVEKTSHLIDKEGIVTSITRTL</sequence>
<gene>
    <name evidence="4" type="ORF">AX774_g254</name>
</gene>
<dbReference type="Pfam" id="PF22241">
    <property type="entry name" value="PSMD12-CSN4_N"/>
    <property type="match status" value="1"/>
</dbReference>
<evidence type="ECO:0000313" key="4">
    <source>
        <dbReference type="EMBL" id="OMH86181.1"/>
    </source>
</evidence>
<comment type="similarity">
    <text evidence="1">Belongs to the proteasome subunit p55 family.</text>
</comment>
<dbReference type="Proteomes" id="UP000188320">
    <property type="component" value="Unassembled WGS sequence"/>
</dbReference>
<evidence type="ECO:0000259" key="3">
    <source>
        <dbReference type="PROSITE" id="PS50250"/>
    </source>
</evidence>
<dbReference type="OrthoDB" id="268763at2759"/>
<keyword evidence="2 4" id="KW-0647">Proteasome</keyword>
<evidence type="ECO:0000256" key="2">
    <source>
        <dbReference type="ARBA" id="ARBA00022942"/>
    </source>
</evidence>
<dbReference type="Gene3D" id="1.10.10.10">
    <property type="entry name" value="Winged helix-like DNA-binding domain superfamily/Winged helix DNA-binding domain"/>
    <property type="match status" value="1"/>
</dbReference>
<dbReference type="SMART" id="SM00088">
    <property type="entry name" value="PINT"/>
    <property type="match status" value="1"/>
</dbReference>